<reference evidence="1" key="1">
    <citation type="submission" date="2018-02" db="EMBL/GenBank/DDBJ databases">
        <title>Rhizophora mucronata_Transcriptome.</title>
        <authorList>
            <person name="Meera S.P."/>
            <person name="Sreeshan A."/>
            <person name="Augustine A."/>
        </authorList>
    </citation>
    <scope>NUCLEOTIDE SEQUENCE</scope>
    <source>
        <tissue evidence="1">Leaf</tissue>
    </source>
</reference>
<organism evidence="1">
    <name type="scientific">Rhizophora mucronata</name>
    <name type="common">Asiatic mangrove</name>
    <dbReference type="NCBI Taxonomy" id="61149"/>
    <lineage>
        <taxon>Eukaryota</taxon>
        <taxon>Viridiplantae</taxon>
        <taxon>Streptophyta</taxon>
        <taxon>Embryophyta</taxon>
        <taxon>Tracheophyta</taxon>
        <taxon>Spermatophyta</taxon>
        <taxon>Magnoliopsida</taxon>
        <taxon>eudicotyledons</taxon>
        <taxon>Gunneridae</taxon>
        <taxon>Pentapetalae</taxon>
        <taxon>rosids</taxon>
        <taxon>fabids</taxon>
        <taxon>Malpighiales</taxon>
        <taxon>Rhizophoraceae</taxon>
        <taxon>Rhizophora</taxon>
    </lineage>
</organism>
<dbReference type="AlphaFoldDB" id="A0A2P2JTH7"/>
<proteinExistence type="predicted"/>
<evidence type="ECO:0000313" key="1">
    <source>
        <dbReference type="EMBL" id="MBW96787.1"/>
    </source>
</evidence>
<accession>A0A2P2JTH7</accession>
<dbReference type="EMBL" id="GGEC01016304">
    <property type="protein sequence ID" value="MBW96787.1"/>
    <property type="molecule type" value="Transcribed_RNA"/>
</dbReference>
<name>A0A2P2JTH7_RHIMU</name>
<protein>
    <submittedName>
        <fullName evidence="1">Uncharacterized protein</fullName>
    </submittedName>
</protein>
<sequence length="84" mass="9864">MERRSPKSPFSKSPIPKSPVLYEKYKSRCAYGFINFFHFRRSNSKKLISNRRHLSRDAIGKIFPFFKVAGWVCKTVVVQVLILK</sequence>